<accession>A0ACB9CU95</accession>
<evidence type="ECO:0000313" key="1">
    <source>
        <dbReference type="EMBL" id="KAI3737758.1"/>
    </source>
</evidence>
<proteinExistence type="predicted"/>
<comment type="caution">
    <text evidence="1">The sequence shown here is derived from an EMBL/GenBank/DDBJ whole genome shotgun (WGS) entry which is preliminary data.</text>
</comment>
<sequence length="152" mass="16829">MASIFTTSVTLLPSRHASTQFSKADLEILKIVQTTIAKQLSIETTVAPTTKFADLDADSLDTVSFFRQFSYDDDDGRSTVACLVNSFKHVEILMALEERFGVSIGETRAENISTVQDAADLIHKVKAADAWDKLIVVFQTNNSEFVSQTNFE</sequence>
<organism evidence="1 2">
    <name type="scientific">Cichorium intybus</name>
    <name type="common">Chicory</name>
    <dbReference type="NCBI Taxonomy" id="13427"/>
    <lineage>
        <taxon>Eukaryota</taxon>
        <taxon>Viridiplantae</taxon>
        <taxon>Streptophyta</taxon>
        <taxon>Embryophyta</taxon>
        <taxon>Tracheophyta</taxon>
        <taxon>Spermatophyta</taxon>
        <taxon>Magnoliopsida</taxon>
        <taxon>eudicotyledons</taxon>
        <taxon>Gunneridae</taxon>
        <taxon>Pentapetalae</taxon>
        <taxon>asterids</taxon>
        <taxon>campanulids</taxon>
        <taxon>Asterales</taxon>
        <taxon>Asteraceae</taxon>
        <taxon>Cichorioideae</taxon>
        <taxon>Cichorieae</taxon>
        <taxon>Cichoriinae</taxon>
        <taxon>Cichorium</taxon>
    </lineage>
</organism>
<dbReference type="EMBL" id="CM042013">
    <property type="protein sequence ID" value="KAI3737758.1"/>
    <property type="molecule type" value="Genomic_DNA"/>
</dbReference>
<keyword evidence="2" id="KW-1185">Reference proteome</keyword>
<evidence type="ECO:0000313" key="2">
    <source>
        <dbReference type="Proteomes" id="UP001055811"/>
    </source>
</evidence>
<name>A0ACB9CU95_CICIN</name>
<reference evidence="2" key="1">
    <citation type="journal article" date="2022" name="Mol. Ecol. Resour.">
        <title>The genomes of chicory, endive, great burdock and yacon provide insights into Asteraceae palaeo-polyploidization history and plant inulin production.</title>
        <authorList>
            <person name="Fan W."/>
            <person name="Wang S."/>
            <person name="Wang H."/>
            <person name="Wang A."/>
            <person name="Jiang F."/>
            <person name="Liu H."/>
            <person name="Zhao H."/>
            <person name="Xu D."/>
            <person name="Zhang Y."/>
        </authorList>
    </citation>
    <scope>NUCLEOTIDE SEQUENCE [LARGE SCALE GENOMIC DNA]</scope>
    <source>
        <strain evidence="2">cv. Punajuju</strain>
    </source>
</reference>
<dbReference type="Proteomes" id="UP001055811">
    <property type="component" value="Linkage Group LG05"/>
</dbReference>
<protein>
    <submittedName>
        <fullName evidence="1">Uncharacterized protein</fullName>
    </submittedName>
</protein>
<gene>
    <name evidence="1" type="ORF">L2E82_27770</name>
</gene>
<reference evidence="1 2" key="2">
    <citation type="journal article" date="2022" name="Mol. Ecol. Resour.">
        <title>The genomes of chicory, endive, great burdock and yacon provide insights into Asteraceae paleo-polyploidization history and plant inulin production.</title>
        <authorList>
            <person name="Fan W."/>
            <person name="Wang S."/>
            <person name="Wang H."/>
            <person name="Wang A."/>
            <person name="Jiang F."/>
            <person name="Liu H."/>
            <person name="Zhao H."/>
            <person name="Xu D."/>
            <person name="Zhang Y."/>
        </authorList>
    </citation>
    <scope>NUCLEOTIDE SEQUENCE [LARGE SCALE GENOMIC DNA]</scope>
    <source>
        <strain evidence="2">cv. Punajuju</strain>
        <tissue evidence="1">Leaves</tissue>
    </source>
</reference>